<dbReference type="GO" id="GO:0006508">
    <property type="term" value="P:proteolysis"/>
    <property type="evidence" value="ECO:0007669"/>
    <property type="project" value="UniProtKB-KW"/>
</dbReference>
<dbReference type="PANTHER" id="PTHR21581">
    <property type="entry name" value="D-ALANYL-D-ALANINE CARBOXYPEPTIDASE"/>
    <property type="match status" value="1"/>
</dbReference>
<keyword evidence="6" id="KW-0645">Protease</keyword>
<evidence type="ECO:0000313" key="17">
    <source>
        <dbReference type="EMBL" id="AHX11494.1"/>
    </source>
</evidence>
<dbReference type="SUPFAM" id="SSF69189">
    <property type="entry name" value="Penicillin-binding protein associated domain"/>
    <property type="match status" value="1"/>
</dbReference>
<dbReference type="AlphaFoldDB" id="X5HKD7"/>
<evidence type="ECO:0000256" key="10">
    <source>
        <dbReference type="ARBA" id="ARBA00022984"/>
    </source>
</evidence>
<keyword evidence="5 17" id="KW-0121">Carboxypeptidase</keyword>
<evidence type="ECO:0000256" key="4">
    <source>
        <dbReference type="ARBA" id="ARBA00012448"/>
    </source>
</evidence>
<dbReference type="GO" id="GO:0009002">
    <property type="term" value="F:serine-type D-Ala-D-Ala carboxypeptidase activity"/>
    <property type="evidence" value="ECO:0007669"/>
    <property type="project" value="UniProtKB-EC"/>
</dbReference>
<evidence type="ECO:0000259" key="16">
    <source>
        <dbReference type="SMART" id="SM00936"/>
    </source>
</evidence>
<feature type="active site" evidence="13">
    <location>
        <position position="145"/>
    </location>
</feature>
<dbReference type="Gene3D" id="3.40.710.10">
    <property type="entry name" value="DD-peptidase/beta-lactamase superfamily"/>
    <property type="match status" value="1"/>
</dbReference>
<dbReference type="InterPro" id="IPR012338">
    <property type="entry name" value="Beta-lactam/transpept-like"/>
</dbReference>
<evidence type="ECO:0000256" key="6">
    <source>
        <dbReference type="ARBA" id="ARBA00022670"/>
    </source>
</evidence>
<dbReference type="GO" id="GO:0008360">
    <property type="term" value="P:regulation of cell shape"/>
    <property type="evidence" value="ECO:0007669"/>
    <property type="project" value="UniProtKB-KW"/>
</dbReference>
<sequence>MLSARTKETSIPADTKKSTVMKSILKLKAVLRQHVILMLCLFTLVLSISSAADFTTSAKQALILDYTNNIVLFEHNADEIMHPSSMSKLMTLYLMFSKLKAGIVKMDDVYRVSKNAWEKRGSTMFLKEGQKVKVEDLLKGIAILSGNDASVVVAEGSMGSEEAFVEEMNQTAKSMGLSNSSFVNTTGLTAQNHYMSARDVVKLAVKIYEDFPEYYYLFSEKGLMFNNIKQNNTNEMLSLYHQRDLKFDGIKTGSTDAGGFGVVVSFLADGRRFFILVNGLKSKRDRSTEVQKLARYSLANFKSKRIFSKGEHIAILNVLYSSKRVLPITVPKDVYAVYGKSEEGITVTLKYRDCVPAPVRKGEIVGELILTTPFVEKIFPLAVDEGAGKLFSPLYLIFRFLF</sequence>
<evidence type="ECO:0000256" key="3">
    <source>
        <dbReference type="ARBA" id="ARBA00007164"/>
    </source>
</evidence>
<dbReference type="Pfam" id="PF07943">
    <property type="entry name" value="PBP5_C"/>
    <property type="match status" value="1"/>
</dbReference>
<name>X5HKD7_9RICK</name>
<keyword evidence="18" id="KW-1185">Reference proteome</keyword>
<dbReference type="HOGENOM" id="CLU_027070_8_1_5"/>
<dbReference type="EMBL" id="CP007481">
    <property type="protein sequence ID" value="AHX11494.1"/>
    <property type="molecule type" value="Genomic_DNA"/>
</dbReference>
<evidence type="ECO:0000256" key="2">
    <source>
        <dbReference type="ARBA" id="ARBA00004752"/>
    </source>
</evidence>
<keyword evidence="8" id="KW-0378">Hydrolase</keyword>
<evidence type="ECO:0000256" key="13">
    <source>
        <dbReference type="PIRSR" id="PIRSR618044-1"/>
    </source>
</evidence>
<evidence type="ECO:0000256" key="11">
    <source>
        <dbReference type="ARBA" id="ARBA00023316"/>
    </source>
</evidence>
<evidence type="ECO:0000256" key="9">
    <source>
        <dbReference type="ARBA" id="ARBA00022960"/>
    </source>
</evidence>
<comment type="catalytic activity">
    <reaction evidence="12">
        <text>Preferential cleavage: (Ac)2-L-Lys-D-Ala-|-D-Ala. Also transpeptidation of peptidyl-alanyl moieties that are N-acyl substituents of D-alanine.</text>
        <dbReference type="EC" id="3.4.16.4"/>
    </reaction>
</comment>
<keyword evidence="9" id="KW-0133">Cell shape</keyword>
<evidence type="ECO:0000256" key="1">
    <source>
        <dbReference type="ARBA" id="ARBA00003217"/>
    </source>
</evidence>
<feature type="active site" description="Acyl-ester intermediate" evidence="13">
    <location>
        <position position="85"/>
    </location>
</feature>
<dbReference type="Proteomes" id="UP000023755">
    <property type="component" value="Chromosome"/>
</dbReference>
<gene>
    <name evidence="17" type="ORF">NHE_0555</name>
</gene>
<proteinExistence type="inferred from homology"/>
<dbReference type="InterPro" id="IPR015956">
    <property type="entry name" value="Peniciliin-bd_prot_C_sf"/>
</dbReference>
<dbReference type="InterPro" id="IPR012907">
    <property type="entry name" value="Peptidase_S11_C"/>
</dbReference>
<dbReference type="STRING" id="1286528.NHE_0555"/>
<dbReference type="Pfam" id="PF00768">
    <property type="entry name" value="Peptidase_S11"/>
    <property type="match status" value="1"/>
</dbReference>
<dbReference type="OrthoDB" id="5291989at2"/>
<feature type="active site" description="Proton acceptor" evidence="13">
    <location>
        <position position="88"/>
    </location>
</feature>
<protein>
    <recommendedName>
        <fullName evidence="4">serine-type D-Ala-D-Ala carboxypeptidase</fullName>
        <ecNumber evidence="4">3.4.16.4</ecNumber>
    </recommendedName>
</protein>
<evidence type="ECO:0000313" key="18">
    <source>
        <dbReference type="Proteomes" id="UP000023755"/>
    </source>
</evidence>
<dbReference type="PRINTS" id="PR00725">
    <property type="entry name" value="DADACBPTASE1"/>
</dbReference>
<evidence type="ECO:0000256" key="8">
    <source>
        <dbReference type="ARBA" id="ARBA00022801"/>
    </source>
</evidence>
<feature type="domain" description="Peptidase S11 D-Ala-D-Ala carboxypeptidase A C-terminal" evidence="16">
    <location>
        <begin position="301"/>
        <end position="389"/>
    </location>
</feature>
<keyword evidence="11" id="KW-0961">Cell wall biogenesis/degradation</keyword>
<dbReference type="InterPro" id="IPR018044">
    <property type="entry name" value="Peptidase_S11"/>
</dbReference>
<evidence type="ECO:0000256" key="14">
    <source>
        <dbReference type="PIRSR" id="PIRSR618044-2"/>
    </source>
</evidence>
<comment type="similarity">
    <text evidence="3 15">Belongs to the peptidase S11 family.</text>
</comment>
<dbReference type="EC" id="3.4.16.4" evidence="4"/>
<organism evidence="17 18">
    <name type="scientific">Neorickettsia helminthoeca str. Oregon</name>
    <dbReference type="NCBI Taxonomy" id="1286528"/>
    <lineage>
        <taxon>Bacteria</taxon>
        <taxon>Pseudomonadati</taxon>
        <taxon>Pseudomonadota</taxon>
        <taxon>Alphaproteobacteria</taxon>
        <taxon>Rickettsiales</taxon>
        <taxon>Anaplasmataceae</taxon>
        <taxon>Neorickettsia</taxon>
    </lineage>
</organism>
<dbReference type="PANTHER" id="PTHR21581:SF6">
    <property type="entry name" value="TRAFFICKING PROTEIN PARTICLE COMPLEX SUBUNIT 12"/>
    <property type="match status" value="1"/>
</dbReference>
<keyword evidence="7" id="KW-0732">Signal</keyword>
<comment type="pathway">
    <text evidence="2">Cell wall biogenesis; peptidoglycan biosynthesis.</text>
</comment>
<dbReference type="KEGG" id="nhm:NHE_0555"/>
<feature type="binding site" evidence="14">
    <location>
        <position position="251"/>
    </location>
    <ligand>
        <name>substrate</name>
    </ligand>
</feature>
<accession>X5HKD7</accession>
<dbReference type="Gene3D" id="2.60.410.10">
    <property type="entry name" value="D-Ala-D-Ala carboxypeptidase, C-terminal domain"/>
    <property type="match status" value="1"/>
</dbReference>
<evidence type="ECO:0000256" key="5">
    <source>
        <dbReference type="ARBA" id="ARBA00022645"/>
    </source>
</evidence>
<dbReference type="InterPro" id="IPR037167">
    <property type="entry name" value="Peptidase_S11_C_sf"/>
</dbReference>
<keyword evidence="10" id="KW-0573">Peptidoglycan synthesis</keyword>
<dbReference type="GO" id="GO:0071555">
    <property type="term" value="P:cell wall organization"/>
    <property type="evidence" value="ECO:0007669"/>
    <property type="project" value="UniProtKB-KW"/>
</dbReference>
<evidence type="ECO:0000256" key="12">
    <source>
        <dbReference type="ARBA" id="ARBA00034000"/>
    </source>
</evidence>
<dbReference type="InterPro" id="IPR001967">
    <property type="entry name" value="Peptidase_S11_N"/>
</dbReference>
<evidence type="ECO:0000256" key="15">
    <source>
        <dbReference type="RuleBase" id="RU004016"/>
    </source>
</evidence>
<reference evidence="17 18" key="1">
    <citation type="submission" date="2014-03" db="EMBL/GenBank/DDBJ databases">
        <title>Sequencing and Comparison of Genomes and Transcriptome Profiles of Human Ehrlichiosis Agents.</title>
        <authorList>
            <person name="Lin M."/>
            <person name="Daugherty S.C."/>
            <person name="Nagaraj S."/>
            <person name="Cheng Z."/>
            <person name="Xiong Q."/>
            <person name="Lin F.-Y."/>
            <person name="Sengamalay N."/>
            <person name="Ott S."/>
            <person name="Godinez A."/>
            <person name="Tallon L.J."/>
            <person name="Sadzewicz L."/>
            <person name="Fraser C.M."/>
            <person name="Dunning Hotopp J.C."/>
            <person name="Rikihisa Y."/>
        </authorList>
    </citation>
    <scope>NUCLEOTIDE SEQUENCE [LARGE SCALE GENOMIC DNA]</scope>
    <source>
        <strain evidence="17 18">Oregon</strain>
    </source>
</reference>
<dbReference type="SMART" id="SM00936">
    <property type="entry name" value="PBP5_C"/>
    <property type="match status" value="1"/>
</dbReference>
<dbReference type="GO" id="GO:0009252">
    <property type="term" value="P:peptidoglycan biosynthetic process"/>
    <property type="evidence" value="ECO:0007669"/>
    <property type="project" value="UniProtKB-UniPathway"/>
</dbReference>
<dbReference type="SUPFAM" id="SSF56601">
    <property type="entry name" value="beta-lactamase/transpeptidase-like"/>
    <property type="match status" value="1"/>
</dbReference>
<comment type="function">
    <text evidence="1">Removes C-terminal D-alanyl residues from sugar-peptide cell wall precursors.</text>
</comment>
<dbReference type="UniPathway" id="UPA00219"/>
<evidence type="ECO:0000256" key="7">
    <source>
        <dbReference type="ARBA" id="ARBA00022729"/>
    </source>
</evidence>